<dbReference type="EMBL" id="LRQG01000256">
    <property type="protein sequence ID" value="KXA32513.1"/>
    <property type="molecule type" value="Genomic_DNA"/>
</dbReference>
<dbReference type="InterPro" id="IPR001173">
    <property type="entry name" value="Glyco_trans_2-like"/>
</dbReference>
<dbReference type="InterPro" id="IPR029044">
    <property type="entry name" value="Nucleotide-diphossugar_trans"/>
</dbReference>
<evidence type="ECO:0000313" key="2">
    <source>
        <dbReference type="EMBL" id="KXA32513.1"/>
    </source>
</evidence>
<dbReference type="SUPFAM" id="SSF53448">
    <property type="entry name" value="Nucleotide-diphospho-sugar transferases"/>
    <property type="match status" value="1"/>
</dbReference>
<comment type="caution">
    <text evidence="2">The sequence shown here is derived from an EMBL/GenBank/DDBJ whole genome shotgun (WGS) entry which is preliminary data.</text>
</comment>
<reference evidence="3" key="1">
    <citation type="submission" date="2016-01" db="EMBL/GenBank/DDBJ databases">
        <authorList>
            <person name="Mitreva M."/>
            <person name="Pepin K.H."/>
            <person name="Mihindukulasuriya K.A."/>
            <person name="Fulton R."/>
            <person name="Fronick C."/>
            <person name="O'Laughlin M."/>
            <person name="Miner T."/>
            <person name="Herter B."/>
            <person name="Rosa B.A."/>
            <person name="Cordes M."/>
            <person name="Tomlinson C."/>
            <person name="Wollam A."/>
            <person name="Palsikar V.B."/>
            <person name="Mardis E.R."/>
            <person name="Wilson R.K."/>
        </authorList>
    </citation>
    <scope>NUCLEOTIDE SEQUENCE [LARGE SCALE GENOMIC DNA]</scope>
    <source>
        <strain evidence="3">MJR7716</strain>
    </source>
</reference>
<gene>
    <name evidence="2" type="ORF">HMPREF3226_02754</name>
</gene>
<dbReference type="Gene3D" id="3.90.550.10">
    <property type="entry name" value="Spore Coat Polysaccharide Biosynthesis Protein SpsA, Chain A"/>
    <property type="match status" value="1"/>
</dbReference>
<accession>A0A133PTX2</accession>
<dbReference type="Pfam" id="PF00535">
    <property type="entry name" value="Glycos_transf_2"/>
    <property type="match status" value="1"/>
</dbReference>
<keyword evidence="3" id="KW-1185">Reference proteome</keyword>
<dbReference type="PANTHER" id="PTHR43685">
    <property type="entry name" value="GLYCOSYLTRANSFERASE"/>
    <property type="match status" value="1"/>
</dbReference>
<evidence type="ECO:0000259" key="1">
    <source>
        <dbReference type="Pfam" id="PF00535"/>
    </source>
</evidence>
<feature type="domain" description="Glycosyltransferase 2-like" evidence="1">
    <location>
        <begin position="5"/>
        <end position="133"/>
    </location>
</feature>
<proteinExistence type="predicted"/>
<dbReference type="eggNOG" id="COG0463">
    <property type="taxonomic scope" value="Bacteria"/>
</dbReference>
<dbReference type="PANTHER" id="PTHR43685:SF2">
    <property type="entry name" value="GLYCOSYLTRANSFERASE 2-LIKE DOMAIN-CONTAINING PROTEIN"/>
    <property type="match status" value="1"/>
</dbReference>
<name>A0A133PTX2_9BACT</name>
<dbReference type="STRING" id="28128.HMPREF3226_02754"/>
<protein>
    <recommendedName>
        <fullName evidence="1">Glycosyltransferase 2-like domain-containing protein</fullName>
    </recommendedName>
</protein>
<organism evidence="2 3">
    <name type="scientific">Prevotella corporis</name>
    <dbReference type="NCBI Taxonomy" id="28128"/>
    <lineage>
        <taxon>Bacteria</taxon>
        <taxon>Pseudomonadati</taxon>
        <taxon>Bacteroidota</taxon>
        <taxon>Bacteroidia</taxon>
        <taxon>Bacteroidales</taxon>
        <taxon>Prevotellaceae</taxon>
        <taxon>Prevotella</taxon>
    </lineage>
</organism>
<dbReference type="PATRIC" id="fig|28128.5.peg.2834"/>
<dbReference type="InterPro" id="IPR050834">
    <property type="entry name" value="Glycosyltransf_2"/>
</dbReference>
<dbReference type="AlphaFoldDB" id="A0A133PTX2"/>
<dbReference type="Proteomes" id="UP000070533">
    <property type="component" value="Unassembled WGS sequence"/>
</dbReference>
<sequence length="278" mass="31878">MALVRALQAQCVAAGIDFEILVADDASTDKSCIVTNRAIEALEGVRYIVRNVNVGRSAIRNFLVNEASKEWLLFIDGDLSLDNPQFIRNYLAADGDVIVGGLKIGGDENVWKSNLRYRYERASEEQINAINRAKRPYQHLSTNFMVRKTLTGDHPYNTNFKRYGYEDVLLGKDFQRKKLKVRHIDNAVLFDSFEPNDVFIAKTEESLRTLYHFKSELNGYSKLLAMAEKINRLHCAGAVSFLYKLTNKPIKRQLQSNNPSVFLFNIYKLMYYCTLPIK</sequence>
<evidence type="ECO:0000313" key="3">
    <source>
        <dbReference type="Proteomes" id="UP000070533"/>
    </source>
</evidence>